<dbReference type="InterPro" id="IPR005151">
    <property type="entry name" value="Tail-specific_protease"/>
</dbReference>
<dbReference type="PANTHER" id="PTHR32060">
    <property type="entry name" value="TAIL-SPECIFIC PROTEASE"/>
    <property type="match status" value="1"/>
</dbReference>
<dbReference type="EMBL" id="JACHHY010000008">
    <property type="protein sequence ID" value="MBB5018363.1"/>
    <property type="molecule type" value="Genomic_DNA"/>
</dbReference>
<dbReference type="InterPro" id="IPR029045">
    <property type="entry name" value="ClpP/crotonase-like_dom_sf"/>
</dbReference>
<gene>
    <name evidence="3" type="ORF">HNQ59_001651</name>
</gene>
<keyword evidence="3" id="KW-0645">Protease</keyword>
<protein>
    <submittedName>
        <fullName evidence="3">Carboxyl-terminal processing protease</fullName>
        <ecNumber evidence="3">3.4.21.102</ecNumber>
    </submittedName>
</protein>
<keyword evidence="3" id="KW-0378">Hydrolase</keyword>
<dbReference type="SMART" id="SM00245">
    <property type="entry name" value="TSPc"/>
    <property type="match status" value="1"/>
</dbReference>
<dbReference type="Gene3D" id="3.30.750.44">
    <property type="match status" value="1"/>
</dbReference>
<evidence type="ECO:0000256" key="1">
    <source>
        <dbReference type="SAM" id="SignalP"/>
    </source>
</evidence>
<organism evidence="3 4">
    <name type="scientific">Chitinivorax tropicus</name>
    <dbReference type="NCBI Taxonomy" id="714531"/>
    <lineage>
        <taxon>Bacteria</taxon>
        <taxon>Pseudomonadati</taxon>
        <taxon>Pseudomonadota</taxon>
        <taxon>Betaproteobacteria</taxon>
        <taxon>Chitinivorax</taxon>
    </lineage>
</organism>
<feature type="domain" description="Tail specific protease" evidence="2">
    <location>
        <begin position="199"/>
        <end position="395"/>
    </location>
</feature>
<dbReference type="GO" id="GO:0030288">
    <property type="term" value="C:outer membrane-bounded periplasmic space"/>
    <property type="evidence" value="ECO:0007669"/>
    <property type="project" value="TreeGrafter"/>
</dbReference>
<proteinExistence type="predicted"/>
<evidence type="ECO:0000259" key="2">
    <source>
        <dbReference type="SMART" id="SM00245"/>
    </source>
</evidence>
<feature type="signal peptide" evidence="1">
    <location>
        <begin position="1"/>
        <end position="21"/>
    </location>
</feature>
<accession>A0A840MQB3</accession>
<dbReference type="SUPFAM" id="SSF50156">
    <property type="entry name" value="PDZ domain-like"/>
    <property type="match status" value="1"/>
</dbReference>
<dbReference type="Proteomes" id="UP000575898">
    <property type="component" value="Unassembled WGS sequence"/>
</dbReference>
<evidence type="ECO:0000313" key="3">
    <source>
        <dbReference type="EMBL" id="MBB5018363.1"/>
    </source>
</evidence>
<dbReference type="PANTHER" id="PTHR32060:SF30">
    <property type="entry name" value="CARBOXY-TERMINAL PROCESSING PROTEASE CTPA"/>
    <property type="match status" value="1"/>
</dbReference>
<dbReference type="Gene3D" id="2.30.42.10">
    <property type="match status" value="1"/>
</dbReference>
<dbReference type="Gene3D" id="3.90.226.10">
    <property type="entry name" value="2-enoyl-CoA Hydratase, Chain A, domain 1"/>
    <property type="match status" value="1"/>
</dbReference>
<dbReference type="Pfam" id="PF03572">
    <property type="entry name" value="Peptidase_S41"/>
    <property type="match status" value="1"/>
</dbReference>
<dbReference type="SUPFAM" id="SSF52096">
    <property type="entry name" value="ClpP/crotonase"/>
    <property type="match status" value="1"/>
</dbReference>
<feature type="chain" id="PRO_5032373356" evidence="1">
    <location>
        <begin position="22"/>
        <end position="428"/>
    </location>
</feature>
<dbReference type="AlphaFoldDB" id="A0A840MQB3"/>
<evidence type="ECO:0000313" key="4">
    <source>
        <dbReference type="Proteomes" id="UP000575898"/>
    </source>
</evidence>
<dbReference type="RefSeq" id="WP_184037531.1">
    <property type="nucleotide sequence ID" value="NZ_JACHHY010000008.1"/>
</dbReference>
<comment type="caution">
    <text evidence="3">The sequence shown here is derived from an EMBL/GenBank/DDBJ whole genome shotgun (WGS) entry which is preliminary data.</text>
</comment>
<dbReference type="GO" id="GO:0007165">
    <property type="term" value="P:signal transduction"/>
    <property type="evidence" value="ECO:0007669"/>
    <property type="project" value="TreeGrafter"/>
</dbReference>
<dbReference type="EC" id="3.4.21.102" evidence="3"/>
<keyword evidence="1" id="KW-0732">Signal</keyword>
<reference evidence="3 4" key="1">
    <citation type="submission" date="2020-08" db="EMBL/GenBank/DDBJ databases">
        <title>Genomic Encyclopedia of Type Strains, Phase IV (KMG-IV): sequencing the most valuable type-strain genomes for metagenomic binning, comparative biology and taxonomic classification.</title>
        <authorList>
            <person name="Goeker M."/>
        </authorList>
    </citation>
    <scope>NUCLEOTIDE SEQUENCE [LARGE SCALE GENOMIC DNA]</scope>
    <source>
        <strain evidence="3 4">DSM 27165</strain>
    </source>
</reference>
<dbReference type="Pfam" id="PF14684">
    <property type="entry name" value="Tricorn_C1"/>
    <property type="match status" value="1"/>
</dbReference>
<dbReference type="GO" id="GO:0004252">
    <property type="term" value="F:serine-type endopeptidase activity"/>
    <property type="evidence" value="ECO:0007669"/>
    <property type="project" value="UniProtKB-EC"/>
</dbReference>
<dbReference type="InterPro" id="IPR036034">
    <property type="entry name" value="PDZ_sf"/>
</dbReference>
<dbReference type="GO" id="GO:0006508">
    <property type="term" value="P:proteolysis"/>
    <property type="evidence" value="ECO:0007669"/>
    <property type="project" value="UniProtKB-KW"/>
</dbReference>
<keyword evidence="4" id="KW-1185">Reference proteome</keyword>
<name>A0A840MQB3_9PROT</name>
<sequence>MRRGRLCLIVGVTMWGGMAWAVGQTSDSEPKSVAFVQDFELFWQTLDQGYAYFDKKQVDWAQVKARYLPEATAAPDERAFIGVLERAIDELYDPHTHLKVNTRQSSRLVPTGADIWAEWQDGKAVITQLRPGFSAEQAGLRIGMQIVALNGQPIGDAIAGKQGRSLKADDPAAANWALLAVLAGTRERAREIDVMMPDGRLQRFLLDQPQHQQVDKPSLARRVTWQRLPDGMGLIRINNALGDNRTVQEFDQALAQLKTSKALVLDLRNTPSGGNTDVAEPILGRFITRAQPYQRGKPVKGDAWTRVVSPRGVAYRQPMAVLVGRWTASIGEAIAIGLDGMGRATVFGTPMARLNGAVFDLTLPNTRIGVTYSAEQLFHLNGTPREAFVPNAVLEDPTGQEPDSALYTAVRYLAGRPASADGQLARAR</sequence>
<dbReference type="InterPro" id="IPR028204">
    <property type="entry name" value="Tricorn_C1"/>
</dbReference>